<evidence type="ECO:0000313" key="5">
    <source>
        <dbReference type="Proteomes" id="UP000735302"/>
    </source>
</evidence>
<dbReference type="AlphaFoldDB" id="A0AAV4BMQ5"/>
<protein>
    <submittedName>
        <fullName evidence="4">Uncharacterized protein</fullName>
    </submittedName>
</protein>
<keyword evidence="5" id="KW-1185">Reference proteome</keyword>
<name>A0AAV4BMQ5_9GAST</name>
<dbReference type="EMBL" id="BLXT01005143">
    <property type="protein sequence ID" value="GFO20083.1"/>
    <property type="molecule type" value="Genomic_DNA"/>
</dbReference>
<gene>
    <name evidence="4" type="ORF">PoB_004658800</name>
</gene>
<keyword evidence="1" id="KW-0677">Repeat</keyword>
<dbReference type="Pfam" id="PF01436">
    <property type="entry name" value="NHL"/>
    <property type="match status" value="1"/>
</dbReference>
<dbReference type="InterPro" id="IPR001258">
    <property type="entry name" value="NHL_repeat"/>
</dbReference>
<dbReference type="PROSITE" id="PS51125">
    <property type="entry name" value="NHL"/>
    <property type="match status" value="1"/>
</dbReference>
<reference evidence="4 5" key="1">
    <citation type="journal article" date="2021" name="Elife">
        <title>Chloroplast acquisition without the gene transfer in kleptoplastic sea slugs, Plakobranchus ocellatus.</title>
        <authorList>
            <person name="Maeda T."/>
            <person name="Takahashi S."/>
            <person name="Yoshida T."/>
            <person name="Shimamura S."/>
            <person name="Takaki Y."/>
            <person name="Nagai Y."/>
            <person name="Toyoda A."/>
            <person name="Suzuki Y."/>
            <person name="Arimoto A."/>
            <person name="Ishii H."/>
            <person name="Satoh N."/>
            <person name="Nishiyama T."/>
            <person name="Hasebe M."/>
            <person name="Maruyama T."/>
            <person name="Minagawa J."/>
            <person name="Obokata J."/>
            <person name="Shigenobu S."/>
        </authorList>
    </citation>
    <scope>NUCLEOTIDE SEQUENCE [LARGE SCALE GENOMIC DNA]</scope>
</reference>
<evidence type="ECO:0000256" key="2">
    <source>
        <dbReference type="PROSITE-ProRule" id="PRU00504"/>
    </source>
</evidence>
<proteinExistence type="predicted"/>
<sequence length="287" mass="30712">TAAAAAAFTAPPTAPSASALSRPLKDVRQRNSFDANIGADRRIALINDVQLLPGGRLLLADAINKCVKLLNTQGQHLHTLECRSEPYRLAVLDSSSICHTVAVTLPYCSGIDILEVNGDNMEAKRTLQTSRGYLTVAAVNNLTLAVGYWIGSGIDLIDLGGQVLRQICSSVWPRYMDITEDGGLVCSTADNKIARVQVDTSTVAFDKSVPQIQYPLGVTITCDGSILVTDRSNNTLHLVSSQGVLIKQLWSVPSDGDHDDYLQSVSTDGSVCVCGTWSGCVYILDCL</sequence>
<evidence type="ECO:0000256" key="3">
    <source>
        <dbReference type="SAM" id="MobiDB-lite"/>
    </source>
</evidence>
<evidence type="ECO:0000256" key="1">
    <source>
        <dbReference type="ARBA" id="ARBA00022737"/>
    </source>
</evidence>
<feature type="region of interest" description="Disordered" evidence="3">
    <location>
        <begin position="1"/>
        <end position="21"/>
    </location>
</feature>
<dbReference type="SUPFAM" id="SSF63829">
    <property type="entry name" value="Calcium-dependent phosphotriesterase"/>
    <property type="match status" value="1"/>
</dbReference>
<dbReference type="Proteomes" id="UP000735302">
    <property type="component" value="Unassembled WGS sequence"/>
</dbReference>
<feature type="non-terminal residue" evidence="4">
    <location>
        <position position="1"/>
    </location>
</feature>
<feature type="repeat" description="NHL" evidence="2">
    <location>
        <begin position="211"/>
        <end position="242"/>
    </location>
</feature>
<organism evidence="4 5">
    <name type="scientific">Plakobranchus ocellatus</name>
    <dbReference type="NCBI Taxonomy" id="259542"/>
    <lineage>
        <taxon>Eukaryota</taxon>
        <taxon>Metazoa</taxon>
        <taxon>Spiralia</taxon>
        <taxon>Lophotrochozoa</taxon>
        <taxon>Mollusca</taxon>
        <taxon>Gastropoda</taxon>
        <taxon>Heterobranchia</taxon>
        <taxon>Euthyneura</taxon>
        <taxon>Panpulmonata</taxon>
        <taxon>Sacoglossa</taxon>
        <taxon>Placobranchoidea</taxon>
        <taxon>Plakobranchidae</taxon>
        <taxon>Plakobranchus</taxon>
    </lineage>
</organism>
<dbReference type="InterPro" id="IPR011042">
    <property type="entry name" value="6-blade_b-propeller_TolB-like"/>
</dbReference>
<accession>A0AAV4BMQ5</accession>
<dbReference type="Gene3D" id="2.120.10.30">
    <property type="entry name" value="TolB, C-terminal domain"/>
    <property type="match status" value="1"/>
</dbReference>
<comment type="caution">
    <text evidence="4">The sequence shown here is derived from an EMBL/GenBank/DDBJ whole genome shotgun (WGS) entry which is preliminary data.</text>
</comment>
<evidence type="ECO:0000313" key="4">
    <source>
        <dbReference type="EMBL" id="GFO20083.1"/>
    </source>
</evidence>